<proteinExistence type="predicted"/>
<evidence type="ECO:0000313" key="2">
    <source>
        <dbReference type="Proteomes" id="UP000434639"/>
    </source>
</evidence>
<dbReference type="RefSeq" id="WP_155111508.1">
    <property type="nucleotide sequence ID" value="NZ_WMIB01000003.1"/>
</dbReference>
<organism evidence="1 2">
    <name type="scientific">Metabacillus mangrovi</name>
    <dbReference type="NCBI Taxonomy" id="1491830"/>
    <lineage>
        <taxon>Bacteria</taxon>
        <taxon>Bacillati</taxon>
        <taxon>Bacillota</taxon>
        <taxon>Bacilli</taxon>
        <taxon>Bacillales</taxon>
        <taxon>Bacillaceae</taxon>
        <taxon>Metabacillus</taxon>
    </lineage>
</organism>
<dbReference type="Proteomes" id="UP000434639">
    <property type="component" value="Unassembled WGS sequence"/>
</dbReference>
<dbReference type="EMBL" id="WMIB01000003">
    <property type="protein sequence ID" value="MTH52978.1"/>
    <property type="molecule type" value="Genomic_DNA"/>
</dbReference>
<dbReference type="AlphaFoldDB" id="A0A7X2V4F7"/>
<name>A0A7X2V4F7_9BACI</name>
<keyword evidence="2" id="KW-1185">Reference proteome</keyword>
<comment type="caution">
    <text evidence="1">The sequence shown here is derived from an EMBL/GenBank/DDBJ whole genome shotgun (WGS) entry which is preliminary data.</text>
</comment>
<accession>A0A7X2V4F7</accession>
<protein>
    <submittedName>
        <fullName evidence="1">Uncharacterized protein</fullName>
    </submittedName>
</protein>
<sequence length="52" mass="6027">MKSKRYRFTLSGFWLFTGIYGICAFFELDLLPADLWIKSALDPIYRLMFGGG</sequence>
<gene>
    <name evidence="1" type="ORF">GKZ89_06105</name>
</gene>
<evidence type="ECO:0000313" key="1">
    <source>
        <dbReference type="EMBL" id="MTH52978.1"/>
    </source>
</evidence>
<dbReference type="OrthoDB" id="9909058at2"/>
<reference evidence="1 2" key="1">
    <citation type="journal article" date="2017" name="Int. J. Syst. Evol. Microbiol.">
        <title>Bacillus mangrovi sp. nov., isolated from a sediment sample from a mangrove forest.</title>
        <authorList>
            <person name="Gupta V."/>
            <person name="Singh P.K."/>
            <person name="Korpole S."/>
            <person name="Tanuku N.R.S."/>
            <person name="Pinnaka A.K."/>
        </authorList>
    </citation>
    <scope>NUCLEOTIDE SEQUENCE [LARGE SCALE GENOMIC DNA]</scope>
    <source>
        <strain evidence="1 2">KCTC 33872</strain>
    </source>
</reference>